<protein>
    <recommendedName>
        <fullName evidence="10">Glutamate--tRNA ligase</fullName>
        <ecNumber evidence="10">6.1.1.17</ecNumber>
    </recommendedName>
    <alternativeName>
        <fullName evidence="10">Glutamyl-tRNA synthetase</fullName>
        <shortName evidence="10">GluRS</shortName>
    </alternativeName>
</protein>
<dbReference type="Pfam" id="PF00749">
    <property type="entry name" value="tRNA-synt_1c"/>
    <property type="match status" value="1"/>
</dbReference>
<evidence type="ECO:0000259" key="11">
    <source>
        <dbReference type="Pfam" id="PF00749"/>
    </source>
</evidence>
<comment type="cofactor">
    <cofactor evidence="10">
        <name>Zn(2+)</name>
        <dbReference type="ChEBI" id="CHEBI:29105"/>
    </cofactor>
    <text evidence="10">Binds 1 zinc ion per subunit.</text>
</comment>
<dbReference type="Gene3D" id="3.40.50.620">
    <property type="entry name" value="HUPs"/>
    <property type="match status" value="1"/>
</dbReference>
<dbReference type="GO" id="GO:0006424">
    <property type="term" value="P:glutamyl-tRNA aminoacylation"/>
    <property type="evidence" value="ECO:0007669"/>
    <property type="project" value="UniProtKB-UniRule"/>
</dbReference>
<dbReference type="InterPro" id="IPR014729">
    <property type="entry name" value="Rossmann-like_a/b/a_fold"/>
</dbReference>
<dbReference type="GO" id="GO:0008270">
    <property type="term" value="F:zinc ion binding"/>
    <property type="evidence" value="ECO:0007669"/>
    <property type="project" value="UniProtKB-UniRule"/>
</dbReference>
<dbReference type="PANTHER" id="PTHR43311">
    <property type="entry name" value="GLUTAMATE--TRNA LIGASE"/>
    <property type="match status" value="1"/>
</dbReference>
<feature type="binding site" evidence="10">
    <location>
        <position position="100"/>
    </location>
    <ligand>
        <name>Zn(2+)</name>
        <dbReference type="ChEBI" id="CHEBI:29105"/>
    </ligand>
</feature>
<dbReference type="EMBL" id="OZ060371">
    <property type="protein sequence ID" value="CAL4042172.1"/>
    <property type="molecule type" value="Genomic_DNA"/>
</dbReference>
<accession>A0AAT9IG35</accession>
<feature type="binding site" evidence="10">
    <location>
        <position position="98"/>
    </location>
    <ligand>
        <name>Zn(2+)</name>
        <dbReference type="ChEBI" id="CHEBI:29105"/>
    </ligand>
</feature>
<feature type="short sequence motif" description="'KMSKS' region" evidence="10">
    <location>
        <begin position="237"/>
        <end position="241"/>
    </location>
</feature>
<dbReference type="GO" id="GO:0000049">
    <property type="term" value="F:tRNA binding"/>
    <property type="evidence" value="ECO:0007669"/>
    <property type="project" value="InterPro"/>
</dbReference>
<dbReference type="InterPro" id="IPR004527">
    <property type="entry name" value="Glu-tRNA-ligase_bac/mito"/>
</dbReference>
<dbReference type="PANTHER" id="PTHR43311:SF2">
    <property type="entry name" value="GLUTAMATE--TRNA LIGASE, MITOCHONDRIAL-RELATED"/>
    <property type="match status" value="1"/>
</dbReference>
<dbReference type="PRINTS" id="PR00987">
    <property type="entry name" value="TRNASYNTHGLU"/>
</dbReference>
<sequence>MIIKTRFAPSPTGFLHFGNIRTALFSWLFSQHHKGLFVLRIEDTDYSRSSIKYSKEIEKILNWLNITWDEGPYYQSDKIAYYQSIIKNMIDKKLAYKCYCSKKLLQYKKQQKILRKETSHYDRTCRDINPNTIINKPYTVRFRNPLTGSVTFYDEIRGKIKFQNNVLDDVIIQRSDGIPTYNFCVVIDDKDTHITHIIRGEEHLNNTPYQINILKSMKLNIPKYAHLSMIIDKDGKKISKRNNNFSILHYYKQGFLPEAILNYVVRLGWSHGDKEIFSIQEMKDLFSISKINKSSSIFQLDKLLWMNKYYINSTSNKVIKRYFQFYLDQKGFKIHNKKILNNIIELLKPRCNTIQQMVTLSSYFFQKIEFKTIKHYKEIKSKKPIKILQIITKNLCSLKIWSCKNIVLSIKKSSIRENYPIKNIYMLLRIILTGKNHSPNISSIIEIFGKKITILKILTTINNIKKIKINKY</sequence>
<dbReference type="NCBIfam" id="TIGR00464">
    <property type="entry name" value="gltX_bact"/>
    <property type="match status" value="1"/>
</dbReference>
<evidence type="ECO:0000259" key="12">
    <source>
        <dbReference type="Pfam" id="PF19269"/>
    </source>
</evidence>
<dbReference type="GO" id="GO:0004818">
    <property type="term" value="F:glutamate-tRNA ligase activity"/>
    <property type="evidence" value="ECO:0007669"/>
    <property type="project" value="UniProtKB-UniRule"/>
</dbReference>
<evidence type="ECO:0000256" key="7">
    <source>
        <dbReference type="ARBA" id="ARBA00022840"/>
    </source>
</evidence>
<name>A0AAT9IG35_9GAMM</name>
<evidence type="ECO:0000256" key="2">
    <source>
        <dbReference type="ARBA" id="ARBA00007894"/>
    </source>
</evidence>
<evidence type="ECO:0000256" key="8">
    <source>
        <dbReference type="ARBA" id="ARBA00022917"/>
    </source>
</evidence>
<evidence type="ECO:0000256" key="1">
    <source>
        <dbReference type="ARBA" id="ARBA00004496"/>
    </source>
</evidence>
<comment type="function">
    <text evidence="10">Catalyzes the attachment of glutamate to tRNA(Glu) in a two-step reaction: glutamate is first activated by ATP to form Glu-AMP and then transferred to the acceptor end of tRNA(Glu).</text>
</comment>
<evidence type="ECO:0000256" key="5">
    <source>
        <dbReference type="ARBA" id="ARBA00022598"/>
    </source>
</evidence>
<dbReference type="GO" id="GO:0005829">
    <property type="term" value="C:cytosol"/>
    <property type="evidence" value="ECO:0007669"/>
    <property type="project" value="TreeGrafter"/>
</dbReference>
<dbReference type="RefSeq" id="WP_367681035.1">
    <property type="nucleotide sequence ID" value="NZ_OZ060371.1"/>
</dbReference>
<dbReference type="SUPFAM" id="SSF52374">
    <property type="entry name" value="Nucleotidylyl transferase"/>
    <property type="match status" value="1"/>
</dbReference>
<dbReference type="InterPro" id="IPR008925">
    <property type="entry name" value="aa_tRNA-synth_I_cd-bd_sf"/>
</dbReference>
<comment type="catalytic activity">
    <reaction evidence="10">
        <text>tRNA(Glu) + L-glutamate + ATP = L-glutamyl-tRNA(Glu) + AMP + diphosphate</text>
        <dbReference type="Rhea" id="RHEA:23540"/>
        <dbReference type="Rhea" id="RHEA-COMP:9663"/>
        <dbReference type="Rhea" id="RHEA-COMP:9680"/>
        <dbReference type="ChEBI" id="CHEBI:29985"/>
        <dbReference type="ChEBI" id="CHEBI:30616"/>
        <dbReference type="ChEBI" id="CHEBI:33019"/>
        <dbReference type="ChEBI" id="CHEBI:78442"/>
        <dbReference type="ChEBI" id="CHEBI:78520"/>
        <dbReference type="ChEBI" id="CHEBI:456215"/>
        <dbReference type="EC" id="6.1.1.17"/>
    </reaction>
</comment>
<keyword evidence="8 10" id="KW-0648">Protein biosynthesis</keyword>
<evidence type="ECO:0000256" key="6">
    <source>
        <dbReference type="ARBA" id="ARBA00022741"/>
    </source>
</evidence>
<comment type="similarity">
    <text evidence="2 10">Belongs to the class-I aminoacyl-tRNA synthetase family. Glutamate--tRNA ligase type 1 subfamily.</text>
</comment>
<dbReference type="InterPro" id="IPR049940">
    <property type="entry name" value="GluQ/Sye"/>
</dbReference>
<dbReference type="CDD" id="cd00808">
    <property type="entry name" value="GluRS_core"/>
    <property type="match status" value="1"/>
</dbReference>
<evidence type="ECO:0000256" key="4">
    <source>
        <dbReference type="ARBA" id="ARBA00022490"/>
    </source>
</evidence>
<comment type="subcellular location">
    <subcellularLocation>
        <location evidence="1 10">Cytoplasm</location>
    </subcellularLocation>
</comment>
<keyword evidence="6 10" id="KW-0547">Nucleotide-binding</keyword>
<dbReference type="FunFam" id="3.40.50.620:FF:000007">
    <property type="entry name" value="Glutamate--tRNA ligase"/>
    <property type="match status" value="1"/>
</dbReference>
<dbReference type="SUPFAM" id="SSF48163">
    <property type="entry name" value="An anticodon-binding domain of class I aminoacyl-tRNA synthetases"/>
    <property type="match status" value="1"/>
</dbReference>
<dbReference type="HAMAP" id="MF_00022">
    <property type="entry name" value="Glu_tRNA_synth_type1"/>
    <property type="match status" value="1"/>
</dbReference>
<dbReference type="Gene3D" id="1.10.10.350">
    <property type="match status" value="1"/>
</dbReference>
<keyword evidence="4 10" id="KW-0963">Cytoplasm</keyword>
<feature type="domain" description="Aminoacyl-tRNA synthetase class I anticodon-binding" evidence="12">
    <location>
        <begin position="327"/>
        <end position="455"/>
    </location>
</feature>
<comment type="subunit">
    <text evidence="3 10">Monomer.</text>
</comment>
<dbReference type="InterPro" id="IPR000924">
    <property type="entry name" value="Glu/Gln-tRNA-synth"/>
</dbReference>
<dbReference type="InterPro" id="IPR020058">
    <property type="entry name" value="Glu/Gln-tRNA-synth_Ib_cat-dom"/>
</dbReference>
<feature type="binding site" evidence="10">
    <location>
        <position position="125"/>
    </location>
    <ligand>
        <name>Zn(2+)</name>
        <dbReference type="ChEBI" id="CHEBI:29105"/>
    </ligand>
</feature>
<evidence type="ECO:0000256" key="9">
    <source>
        <dbReference type="ARBA" id="ARBA00023146"/>
    </source>
</evidence>
<feature type="binding site" evidence="10">
    <location>
        <position position="127"/>
    </location>
    <ligand>
        <name>Zn(2+)</name>
        <dbReference type="ChEBI" id="CHEBI:29105"/>
    </ligand>
</feature>
<feature type="binding site" evidence="10">
    <location>
        <position position="240"/>
    </location>
    <ligand>
        <name>ATP</name>
        <dbReference type="ChEBI" id="CHEBI:30616"/>
    </ligand>
</feature>
<keyword evidence="7 10" id="KW-0067">ATP-binding</keyword>
<dbReference type="InterPro" id="IPR020751">
    <property type="entry name" value="aa-tRNA-synth_I_codon-bd_sub2"/>
</dbReference>
<dbReference type="EC" id="6.1.1.17" evidence="10"/>
<dbReference type="InterPro" id="IPR033910">
    <property type="entry name" value="GluRS_core"/>
</dbReference>
<comment type="caution">
    <text evidence="10">Lacks conserved residue(s) required for the propagation of feature annotation.</text>
</comment>
<feature type="domain" description="Glutamyl/glutaminyl-tRNA synthetase class Ib catalytic" evidence="11">
    <location>
        <begin position="3"/>
        <end position="305"/>
    </location>
</feature>
<evidence type="ECO:0000256" key="3">
    <source>
        <dbReference type="ARBA" id="ARBA00011245"/>
    </source>
</evidence>
<keyword evidence="10" id="KW-0479">Metal-binding</keyword>
<gene>
    <name evidence="10 13" type="primary">gltX</name>
    <name evidence="13" type="ORF">BUANCORI2928_055</name>
</gene>
<dbReference type="Pfam" id="PF19269">
    <property type="entry name" value="Anticodon_2"/>
    <property type="match status" value="1"/>
</dbReference>
<organism evidence="13">
    <name type="scientific">Buchnera aphidicola</name>
    <name type="common">Anoecia corni</name>
    <dbReference type="NCBI Taxonomy" id="2994477"/>
    <lineage>
        <taxon>Bacteria</taxon>
        <taxon>Pseudomonadati</taxon>
        <taxon>Pseudomonadota</taxon>
        <taxon>Gammaproteobacteria</taxon>
        <taxon>Enterobacterales</taxon>
        <taxon>Erwiniaceae</taxon>
        <taxon>Buchnera</taxon>
    </lineage>
</organism>
<dbReference type="AlphaFoldDB" id="A0AAT9IG35"/>
<keyword evidence="9 10" id="KW-0030">Aminoacyl-tRNA synthetase</keyword>
<keyword evidence="10" id="KW-0862">Zinc</keyword>
<reference evidence="13" key="1">
    <citation type="submission" date="2024-06" db="EMBL/GenBank/DDBJ databases">
        <authorList>
            <person name="Manzano-Marin A."/>
            <person name="Manzano-Marin A."/>
            <person name="Alejandro Manzano Marin A."/>
        </authorList>
    </citation>
    <scope>NUCLEOTIDE SEQUENCE</scope>
    <source>
        <strain evidence="13">Ancorni-2928</strain>
    </source>
</reference>
<dbReference type="InterPro" id="IPR045462">
    <property type="entry name" value="aa-tRNA-synth_I_cd-bd"/>
</dbReference>
<evidence type="ECO:0000256" key="10">
    <source>
        <dbReference type="HAMAP-Rule" id="MF_00022"/>
    </source>
</evidence>
<dbReference type="GO" id="GO:0005524">
    <property type="term" value="F:ATP binding"/>
    <property type="evidence" value="ECO:0007669"/>
    <property type="project" value="UniProtKB-UniRule"/>
</dbReference>
<keyword evidence="5 10" id="KW-0436">Ligase</keyword>
<evidence type="ECO:0000313" key="13">
    <source>
        <dbReference type="EMBL" id="CAL4042172.1"/>
    </source>
</evidence>
<proteinExistence type="inferred from homology"/>